<reference evidence="1" key="1">
    <citation type="journal article" date="2021" name="Environ. Microbiol.">
        <title>Gene family expansions and transcriptome signatures uncover fungal adaptations to wood decay.</title>
        <authorList>
            <person name="Hage H."/>
            <person name="Miyauchi S."/>
            <person name="Viragh M."/>
            <person name="Drula E."/>
            <person name="Min B."/>
            <person name="Chaduli D."/>
            <person name="Navarro D."/>
            <person name="Favel A."/>
            <person name="Norest M."/>
            <person name="Lesage-Meessen L."/>
            <person name="Balint B."/>
            <person name="Merenyi Z."/>
            <person name="de Eugenio L."/>
            <person name="Morin E."/>
            <person name="Martinez A.T."/>
            <person name="Baldrian P."/>
            <person name="Stursova M."/>
            <person name="Martinez M.J."/>
            <person name="Novotny C."/>
            <person name="Magnuson J.K."/>
            <person name="Spatafora J.W."/>
            <person name="Maurice S."/>
            <person name="Pangilinan J."/>
            <person name="Andreopoulos W."/>
            <person name="LaButti K."/>
            <person name="Hundley H."/>
            <person name="Na H."/>
            <person name="Kuo A."/>
            <person name="Barry K."/>
            <person name="Lipzen A."/>
            <person name="Henrissat B."/>
            <person name="Riley R."/>
            <person name="Ahrendt S."/>
            <person name="Nagy L.G."/>
            <person name="Grigoriev I.V."/>
            <person name="Martin F."/>
            <person name="Rosso M.N."/>
        </authorList>
    </citation>
    <scope>NUCLEOTIDE SEQUENCE</scope>
    <source>
        <strain evidence="1">CBS 384.51</strain>
    </source>
</reference>
<evidence type="ECO:0000313" key="2">
    <source>
        <dbReference type="Proteomes" id="UP001055072"/>
    </source>
</evidence>
<dbReference type="Proteomes" id="UP001055072">
    <property type="component" value="Unassembled WGS sequence"/>
</dbReference>
<accession>A0ACB8TM69</accession>
<organism evidence="1 2">
    <name type="scientific">Irpex rosettiformis</name>
    <dbReference type="NCBI Taxonomy" id="378272"/>
    <lineage>
        <taxon>Eukaryota</taxon>
        <taxon>Fungi</taxon>
        <taxon>Dikarya</taxon>
        <taxon>Basidiomycota</taxon>
        <taxon>Agaricomycotina</taxon>
        <taxon>Agaricomycetes</taxon>
        <taxon>Polyporales</taxon>
        <taxon>Irpicaceae</taxon>
        <taxon>Irpex</taxon>
    </lineage>
</organism>
<proteinExistence type="predicted"/>
<evidence type="ECO:0000313" key="1">
    <source>
        <dbReference type="EMBL" id="KAI0083112.1"/>
    </source>
</evidence>
<name>A0ACB8TM69_9APHY</name>
<gene>
    <name evidence="1" type="ORF">BDY19DRAFT_980794</name>
</gene>
<protein>
    <submittedName>
        <fullName evidence="1">Uncharacterized protein</fullName>
    </submittedName>
</protein>
<keyword evidence="2" id="KW-1185">Reference proteome</keyword>
<sequence>LPDVSLCCLTALVIAIAGTCDVYYLFYTASSCFSCNRFINETPEPLVSVFTASLRTQYRPVCQTIYITINPWFYLYRTPA</sequence>
<feature type="non-terminal residue" evidence="1">
    <location>
        <position position="1"/>
    </location>
</feature>
<dbReference type="EMBL" id="MU274994">
    <property type="protein sequence ID" value="KAI0083112.1"/>
    <property type="molecule type" value="Genomic_DNA"/>
</dbReference>
<comment type="caution">
    <text evidence="1">The sequence shown here is derived from an EMBL/GenBank/DDBJ whole genome shotgun (WGS) entry which is preliminary data.</text>
</comment>